<dbReference type="AlphaFoldDB" id="A0A919JLB8"/>
<gene>
    <name evidence="2" type="ORF">Ani05nite_50460</name>
</gene>
<feature type="region of interest" description="Disordered" evidence="1">
    <location>
        <begin position="133"/>
        <end position="154"/>
    </location>
</feature>
<evidence type="ECO:0008006" key="4">
    <source>
        <dbReference type="Google" id="ProtNLM"/>
    </source>
</evidence>
<organism evidence="2 3">
    <name type="scientific">Actinoplanes nipponensis</name>
    <dbReference type="NCBI Taxonomy" id="135950"/>
    <lineage>
        <taxon>Bacteria</taxon>
        <taxon>Bacillati</taxon>
        <taxon>Actinomycetota</taxon>
        <taxon>Actinomycetes</taxon>
        <taxon>Micromonosporales</taxon>
        <taxon>Micromonosporaceae</taxon>
        <taxon>Actinoplanes</taxon>
    </lineage>
</organism>
<accession>A0A919JLB8</accession>
<dbReference type="Gene3D" id="1.10.260.40">
    <property type="entry name" value="lambda repressor-like DNA-binding domains"/>
    <property type="match status" value="1"/>
</dbReference>
<evidence type="ECO:0000313" key="3">
    <source>
        <dbReference type="Proteomes" id="UP000647172"/>
    </source>
</evidence>
<sequence length="497" mass="53695">MARTPSTTPHYDLPDRSDSGYVRRSNDIDAEASMPDQHDGADPWQLLGEELAGRRSAAGYTQRRFAAREEIHYGRSTIANVETGRQRVSRDFWHACDIVLKTGGVLVRKYERINAERAAQRLHELDAIASSRTTGARPAALPPATARRRQRTVPSCSDVATSSAVLSGIAASAHPLATASATASDGADRVRQAMADPARYADARFVDAFRVQLEMAKALDGRYGAASALATAKGVIDVVEAVAPDVPEKVRSDVLVLGAEAAEFVGWLFRDLADPVQAGYWYDRAMDYAQLCGDMSWQGFVLLRKSQMAYEARSALRVRLFARAAIEGPWQLSARFYGEALLQVARGDLMLGQTVDLDSTVEQARDASAGEDLTLREASCWIEAAEPERAAPLYEAGLSAGGLSLRDAGYFQARQAFALAQAQAPDLAAEQAYEALTASVRTGSRRTHRAVVATRAALTPWQKRDAVAALDDALTAYESSIRRPLESPGSATAGFAD</sequence>
<dbReference type="Pfam" id="PF13560">
    <property type="entry name" value="HTH_31"/>
    <property type="match status" value="1"/>
</dbReference>
<dbReference type="InterPro" id="IPR010982">
    <property type="entry name" value="Lambda_DNA-bd_dom_sf"/>
</dbReference>
<dbReference type="InterPro" id="IPR001387">
    <property type="entry name" value="Cro/C1-type_HTH"/>
</dbReference>
<keyword evidence="3" id="KW-1185">Reference proteome</keyword>
<dbReference type="CDD" id="cd00093">
    <property type="entry name" value="HTH_XRE"/>
    <property type="match status" value="1"/>
</dbReference>
<name>A0A919JLB8_9ACTN</name>
<evidence type="ECO:0000313" key="2">
    <source>
        <dbReference type="EMBL" id="GIE51512.1"/>
    </source>
</evidence>
<dbReference type="GO" id="GO:0003677">
    <property type="term" value="F:DNA binding"/>
    <property type="evidence" value="ECO:0007669"/>
    <property type="project" value="InterPro"/>
</dbReference>
<feature type="compositionally biased region" description="Low complexity" evidence="1">
    <location>
        <begin position="133"/>
        <end position="145"/>
    </location>
</feature>
<dbReference type="EMBL" id="BOMQ01000060">
    <property type="protein sequence ID" value="GIE51512.1"/>
    <property type="molecule type" value="Genomic_DNA"/>
</dbReference>
<proteinExistence type="predicted"/>
<protein>
    <recommendedName>
        <fullName evidence="4">Helix-turn-helix domain-containing protein</fullName>
    </recommendedName>
</protein>
<feature type="region of interest" description="Disordered" evidence="1">
    <location>
        <begin position="1"/>
        <end position="22"/>
    </location>
</feature>
<comment type="caution">
    <text evidence="2">The sequence shown here is derived from an EMBL/GenBank/DDBJ whole genome shotgun (WGS) entry which is preliminary data.</text>
</comment>
<evidence type="ECO:0000256" key="1">
    <source>
        <dbReference type="SAM" id="MobiDB-lite"/>
    </source>
</evidence>
<dbReference type="Proteomes" id="UP000647172">
    <property type="component" value="Unassembled WGS sequence"/>
</dbReference>
<reference evidence="2" key="1">
    <citation type="submission" date="2021-01" db="EMBL/GenBank/DDBJ databases">
        <title>Whole genome shotgun sequence of Actinoplanes nipponensis NBRC 14063.</title>
        <authorList>
            <person name="Komaki H."/>
            <person name="Tamura T."/>
        </authorList>
    </citation>
    <scope>NUCLEOTIDE SEQUENCE</scope>
    <source>
        <strain evidence="2">NBRC 14063</strain>
    </source>
</reference>